<evidence type="ECO:0000256" key="1">
    <source>
        <dbReference type="ARBA" id="ARBA00004370"/>
    </source>
</evidence>
<dbReference type="GO" id="GO:0016020">
    <property type="term" value="C:membrane"/>
    <property type="evidence" value="ECO:0007669"/>
    <property type="project" value="UniProtKB-SubCell"/>
</dbReference>
<comment type="caution">
    <text evidence="8">The sequence shown here is derived from an EMBL/GenBank/DDBJ whole genome shotgun (WGS) entry which is preliminary data.</text>
</comment>
<name>A0AAW2VJ16_SESRA</name>
<feature type="region of interest" description="Disordered" evidence="5">
    <location>
        <begin position="1"/>
        <end position="32"/>
    </location>
</feature>
<reference evidence="8" key="2">
    <citation type="journal article" date="2024" name="Plant">
        <title>Genomic evolution and insights into agronomic trait innovations of Sesamum species.</title>
        <authorList>
            <person name="Miao H."/>
            <person name="Wang L."/>
            <person name="Qu L."/>
            <person name="Liu H."/>
            <person name="Sun Y."/>
            <person name="Le M."/>
            <person name="Wang Q."/>
            <person name="Wei S."/>
            <person name="Zheng Y."/>
            <person name="Lin W."/>
            <person name="Duan Y."/>
            <person name="Cao H."/>
            <person name="Xiong S."/>
            <person name="Wang X."/>
            <person name="Wei L."/>
            <person name="Li C."/>
            <person name="Ma Q."/>
            <person name="Ju M."/>
            <person name="Zhao R."/>
            <person name="Li G."/>
            <person name="Mu C."/>
            <person name="Tian Q."/>
            <person name="Mei H."/>
            <person name="Zhang T."/>
            <person name="Gao T."/>
            <person name="Zhang H."/>
        </authorList>
    </citation>
    <scope>NUCLEOTIDE SEQUENCE</scope>
    <source>
        <strain evidence="8">G02</strain>
    </source>
</reference>
<feature type="domain" description="SUN" evidence="7">
    <location>
        <begin position="232"/>
        <end position="474"/>
    </location>
</feature>
<proteinExistence type="predicted"/>
<dbReference type="Gene3D" id="2.60.120.260">
    <property type="entry name" value="Galactose-binding domain-like"/>
    <property type="match status" value="1"/>
</dbReference>
<evidence type="ECO:0000256" key="2">
    <source>
        <dbReference type="ARBA" id="ARBA00022692"/>
    </source>
</evidence>
<dbReference type="GO" id="GO:0005635">
    <property type="term" value="C:nuclear envelope"/>
    <property type="evidence" value="ECO:0007669"/>
    <property type="project" value="UniProtKB-ARBA"/>
</dbReference>
<protein>
    <submittedName>
        <fullName evidence="8">SUN domain-containing protein 1</fullName>
    </submittedName>
</protein>
<evidence type="ECO:0000256" key="5">
    <source>
        <dbReference type="SAM" id="MobiDB-lite"/>
    </source>
</evidence>
<feature type="compositionally biased region" description="Polar residues" evidence="5">
    <location>
        <begin position="1"/>
        <end position="15"/>
    </location>
</feature>
<dbReference type="GO" id="GO:0043495">
    <property type="term" value="F:protein-membrane adaptor activity"/>
    <property type="evidence" value="ECO:0007669"/>
    <property type="project" value="TreeGrafter"/>
</dbReference>
<evidence type="ECO:0000256" key="3">
    <source>
        <dbReference type="ARBA" id="ARBA00022989"/>
    </source>
</evidence>
<reference evidence="8" key="1">
    <citation type="submission" date="2020-06" db="EMBL/GenBank/DDBJ databases">
        <authorList>
            <person name="Li T."/>
            <person name="Hu X."/>
            <person name="Zhang T."/>
            <person name="Song X."/>
            <person name="Zhang H."/>
            <person name="Dai N."/>
            <person name="Sheng W."/>
            <person name="Hou X."/>
            <person name="Wei L."/>
        </authorList>
    </citation>
    <scope>NUCLEOTIDE SEQUENCE</scope>
    <source>
        <strain evidence="8">G02</strain>
        <tissue evidence="8">Leaf</tissue>
    </source>
</reference>
<evidence type="ECO:0000259" key="7">
    <source>
        <dbReference type="PROSITE" id="PS51469"/>
    </source>
</evidence>
<sequence>MSASTVSVTANQGPTTRRRAVEKNPPTGGPDVAAAANVTVAENKDARLTAGDTAAAILRDARKTPGQTQSKKSGLARKPAKPRWLTAVSILTKNLALLVVILGFVQMIRWVVLNAGPDARDISVISGDFDGRFAEVEKFVKTTVKAMQVQVNAIDRKLDDEISLVRREFDEKVEKKGDEMDLKLKALDARSDAFEKFMDEFRTKSLLSKEDFGEFFEEFKKAMENPAGGGGGAEVSLDEIRDYAREIVEKEIERHAADGLGMVDYALSSGGGRVLRHSEPYGGGVWFLNRVSPEAGKMIRPSFGEPGQCFPLKGRSGFIEIRLRSAIVPEAVTLEHVAKFVGDCLVYGIGKSLKATYCVYVKQVLGKDMALGGGHVKELSERLSVAYDRSSAPKHCRVSGWLQEQDSTDSEVGSKKMLLLTEFTYDLEKSHAQTFKVGSAASNLVDTIRLDFTSNHGSATHTCIYRLRVHGREPSSVPMLEKQS</sequence>
<keyword evidence="4 6" id="KW-0472">Membrane</keyword>
<evidence type="ECO:0000256" key="6">
    <source>
        <dbReference type="SAM" id="Phobius"/>
    </source>
</evidence>
<dbReference type="PROSITE" id="PS51469">
    <property type="entry name" value="SUN"/>
    <property type="match status" value="1"/>
</dbReference>
<keyword evidence="2 6" id="KW-0812">Transmembrane</keyword>
<organism evidence="8">
    <name type="scientific">Sesamum radiatum</name>
    <name type="common">Black benniseed</name>
    <dbReference type="NCBI Taxonomy" id="300843"/>
    <lineage>
        <taxon>Eukaryota</taxon>
        <taxon>Viridiplantae</taxon>
        <taxon>Streptophyta</taxon>
        <taxon>Embryophyta</taxon>
        <taxon>Tracheophyta</taxon>
        <taxon>Spermatophyta</taxon>
        <taxon>Magnoliopsida</taxon>
        <taxon>eudicotyledons</taxon>
        <taxon>Gunneridae</taxon>
        <taxon>Pentapetalae</taxon>
        <taxon>asterids</taxon>
        <taxon>lamiids</taxon>
        <taxon>Lamiales</taxon>
        <taxon>Pedaliaceae</taxon>
        <taxon>Sesamum</taxon>
    </lineage>
</organism>
<dbReference type="InterPro" id="IPR012919">
    <property type="entry name" value="SUN_dom"/>
</dbReference>
<gene>
    <name evidence="8" type="ORF">Sradi_0573700</name>
</gene>
<accession>A0AAW2VJ16</accession>
<dbReference type="EMBL" id="JACGWJ010000003">
    <property type="protein sequence ID" value="KAL0429477.1"/>
    <property type="molecule type" value="Genomic_DNA"/>
</dbReference>
<dbReference type="AlphaFoldDB" id="A0AAW2VJ16"/>
<dbReference type="PANTHER" id="PTHR12911">
    <property type="entry name" value="SAD1/UNC-84-LIKE PROTEIN-RELATED"/>
    <property type="match status" value="1"/>
</dbReference>
<feature type="transmembrane region" description="Helical" evidence="6">
    <location>
        <begin position="84"/>
        <end position="105"/>
    </location>
</feature>
<dbReference type="InterPro" id="IPR045119">
    <property type="entry name" value="SUN1-5"/>
</dbReference>
<dbReference type="PANTHER" id="PTHR12911:SF8">
    <property type="entry name" value="KLAROID PROTEIN-RELATED"/>
    <property type="match status" value="1"/>
</dbReference>
<dbReference type="Pfam" id="PF07738">
    <property type="entry name" value="Sad1_UNC"/>
    <property type="match status" value="2"/>
</dbReference>
<evidence type="ECO:0000256" key="4">
    <source>
        <dbReference type="ARBA" id="ARBA00023136"/>
    </source>
</evidence>
<comment type="subcellular location">
    <subcellularLocation>
        <location evidence="1">Membrane</location>
    </subcellularLocation>
</comment>
<keyword evidence="3 6" id="KW-1133">Transmembrane helix</keyword>
<evidence type="ECO:0000313" key="8">
    <source>
        <dbReference type="EMBL" id="KAL0429477.1"/>
    </source>
</evidence>